<dbReference type="Proteomes" id="UP000034805">
    <property type="component" value="Unassembled WGS sequence"/>
</dbReference>
<dbReference type="GO" id="GO:0005125">
    <property type="term" value="F:cytokine activity"/>
    <property type="evidence" value="ECO:0007669"/>
    <property type="project" value="UniProtKB-KW"/>
</dbReference>
<dbReference type="AlphaFoldDB" id="A0A0P7V3E1"/>
<dbReference type="InterPro" id="IPR009079">
    <property type="entry name" value="4_helix_cytokine-like_core"/>
</dbReference>
<feature type="signal peptide" evidence="1">
    <location>
        <begin position="1"/>
        <end position="28"/>
    </location>
</feature>
<dbReference type="SUPFAM" id="SSF47266">
    <property type="entry name" value="4-helical cytokines"/>
    <property type="match status" value="1"/>
</dbReference>
<evidence type="ECO:0000313" key="2">
    <source>
        <dbReference type="EMBL" id="KPP67064.1"/>
    </source>
</evidence>
<gene>
    <name evidence="1" type="primary">IL12A</name>
    <name evidence="2" type="ORF">Z043_114384</name>
</gene>
<proteinExistence type="inferred from homology"/>
<comment type="subcellular location">
    <subcellularLocation>
        <location evidence="1">Secreted</location>
    </subcellularLocation>
</comment>
<dbReference type="Pfam" id="PF03039">
    <property type="entry name" value="IL12"/>
    <property type="match status" value="1"/>
</dbReference>
<organism evidence="2 3">
    <name type="scientific">Scleropages formosus</name>
    <name type="common">Asian bonytongue</name>
    <name type="synonym">Osteoglossum formosum</name>
    <dbReference type="NCBI Taxonomy" id="113540"/>
    <lineage>
        <taxon>Eukaryota</taxon>
        <taxon>Metazoa</taxon>
        <taxon>Chordata</taxon>
        <taxon>Craniata</taxon>
        <taxon>Vertebrata</taxon>
        <taxon>Euteleostomi</taxon>
        <taxon>Actinopterygii</taxon>
        <taxon>Neopterygii</taxon>
        <taxon>Teleostei</taxon>
        <taxon>Osteoglossocephala</taxon>
        <taxon>Osteoglossomorpha</taxon>
        <taxon>Osteoglossiformes</taxon>
        <taxon>Osteoglossidae</taxon>
        <taxon>Scleropages</taxon>
    </lineage>
</organism>
<feature type="chain" id="PRO_5009025851" description="Interleukin-12 subunit alpha" evidence="1">
    <location>
        <begin position="29"/>
        <end position="187"/>
    </location>
</feature>
<keyword evidence="1" id="KW-0202">Cytokine</keyword>
<keyword evidence="1" id="KW-0339">Growth factor</keyword>
<reference evidence="2 3" key="1">
    <citation type="submission" date="2015-08" db="EMBL/GenBank/DDBJ databases">
        <title>The genome of the Asian arowana (Scleropages formosus).</title>
        <authorList>
            <person name="Tan M.H."/>
            <person name="Gan H.M."/>
            <person name="Croft L.J."/>
            <person name="Austin C.M."/>
        </authorList>
    </citation>
    <scope>NUCLEOTIDE SEQUENCE [LARGE SCALE GENOMIC DNA]</scope>
    <source>
        <strain evidence="2">Aro1</strain>
    </source>
</reference>
<dbReference type="Gene3D" id="1.20.1250.10">
    <property type="match status" value="1"/>
</dbReference>
<comment type="caution">
    <text evidence="2">The sequence shown here is derived from an EMBL/GenBank/DDBJ whole genome shotgun (WGS) entry which is preliminary data.</text>
</comment>
<comment type="similarity">
    <text evidence="1">Belongs to the IL-6 superfamily.</text>
</comment>
<dbReference type="GO" id="GO:0006955">
    <property type="term" value="P:immune response"/>
    <property type="evidence" value="ECO:0007669"/>
    <property type="project" value="InterPro"/>
</dbReference>
<sequence length="187" mass="20823">MLLPVAKLCAAWSLLAALSFNLCVGVSGTPLRALDRLDAHKCLSYSRALLTSVTSALAPNDFGFYCTEMNMEMNRRNMTVCEPNHDQDARCGSNPARRFNQNACLSAIRDDLQYYRDVLSTFKNGNLTAIIQQAIPELMEATTAPALDLTTATFYQRVHLCKILRGFHTRTITINRVMSYIAAGDHK</sequence>
<name>A0A0P7V3E1_SCLFO</name>
<comment type="subunit">
    <text evidence="1">Heterodimer with IL12B; disulfide-linked. The heterodimer is known as interleukin IL-12.</text>
</comment>
<accession>A0A0P7V3E1</accession>
<evidence type="ECO:0000256" key="1">
    <source>
        <dbReference type="RuleBase" id="RU363133"/>
    </source>
</evidence>
<keyword evidence="1" id="KW-1015">Disulfide bond</keyword>
<dbReference type="GO" id="GO:0005615">
    <property type="term" value="C:extracellular space"/>
    <property type="evidence" value="ECO:0007669"/>
    <property type="project" value="UniProtKB-KW"/>
</dbReference>
<keyword evidence="1" id="KW-0732">Signal</keyword>
<protein>
    <recommendedName>
        <fullName evidence="1">Interleukin-12 subunit alpha</fullName>
        <shortName evidence="1">IL-12A</shortName>
    </recommendedName>
</protein>
<dbReference type="GO" id="GO:0005143">
    <property type="term" value="F:interleukin-12 receptor binding"/>
    <property type="evidence" value="ECO:0007669"/>
    <property type="project" value="InterPro"/>
</dbReference>
<dbReference type="InterPro" id="IPR004281">
    <property type="entry name" value="IL-12_alpha"/>
</dbReference>
<dbReference type="GO" id="GO:0008083">
    <property type="term" value="F:growth factor activity"/>
    <property type="evidence" value="ECO:0007669"/>
    <property type="project" value="UniProtKB-KW"/>
</dbReference>
<evidence type="ECO:0000313" key="3">
    <source>
        <dbReference type="Proteomes" id="UP000034805"/>
    </source>
</evidence>
<dbReference type="EMBL" id="JARO02005277">
    <property type="protein sequence ID" value="KPP67064.1"/>
    <property type="molecule type" value="Genomic_DNA"/>
</dbReference>
<keyword evidence="1" id="KW-0964">Secreted</keyword>